<dbReference type="GO" id="GO:0043015">
    <property type="term" value="F:gamma-tubulin binding"/>
    <property type="evidence" value="ECO:0007669"/>
    <property type="project" value="InterPro"/>
</dbReference>
<dbReference type="InterPro" id="IPR041470">
    <property type="entry name" value="GCP_N"/>
</dbReference>
<dbReference type="Proteomes" id="UP000683925">
    <property type="component" value="Unassembled WGS sequence"/>
</dbReference>
<dbReference type="InterPro" id="IPR007259">
    <property type="entry name" value="GCP"/>
</dbReference>
<dbReference type="Pfam" id="PF04130">
    <property type="entry name" value="GCP_C_terminal"/>
    <property type="match status" value="1"/>
</dbReference>
<dbReference type="GO" id="GO:0005874">
    <property type="term" value="C:microtubule"/>
    <property type="evidence" value="ECO:0007669"/>
    <property type="project" value="UniProtKB-KW"/>
</dbReference>
<evidence type="ECO:0000256" key="2">
    <source>
        <dbReference type="ARBA" id="ARBA00022490"/>
    </source>
</evidence>
<evidence type="ECO:0000256" key="6">
    <source>
        <dbReference type="SAM" id="MobiDB-lite"/>
    </source>
</evidence>
<keyword evidence="3" id="KW-0493">Microtubule</keyword>
<dbReference type="PANTHER" id="PTHR19302">
    <property type="entry name" value="GAMMA TUBULIN COMPLEX PROTEIN"/>
    <property type="match status" value="1"/>
</dbReference>
<feature type="compositionally biased region" description="Basic and acidic residues" evidence="6">
    <location>
        <begin position="860"/>
        <end position="869"/>
    </location>
</feature>
<reference evidence="9" key="1">
    <citation type="submission" date="2021-01" db="EMBL/GenBank/DDBJ databases">
        <authorList>
            <consortium name="Genoscope - CEA"/>
            <person name="William W."/>
        </authorList>
    </citation>
    <scope>NUCLEOTIDE SEQUENCE</scope>
</reference>
<evidence type="ECO:0000256" key="3">
    <source>
        <dbReference type="ARBA" id="ARBA00022701"/>
    </source>
</evidence>
<feature type="region of interest" description="Disordered" evidence="6">
    <location>
        <begin position="838"/>
        <end position="877"/>
    </location>
</feature>
<dbReference type="GO" id="GO:0007020">
    <property type="term" value="P:microtubule nucleation"/>
    <property type="evidence" value="ECO:0007669"/>
    <property type="project" value="InterPro"/>
</dbReference>
<evidence type="ECO:0000256" key="1">
    <source>
        <dbReference type="ARBA" id="ARBA00004245"/>
    </source>
</evidence>
<name>A0A8S1WTC0_PAROT</name>
<evidence type="ECO:0000256" key="5">
    <source>
        <dbReference type="SAM" id="Coils"/>
    </source>
</evidence>
<keyword evidence="5" id="KW-0175">Coiled coil</keyword>
<evidence type="ECO:0000313" key="10">
    <source>
        <dbReference type="Proteomes" id="UP000683925"/>
    </source>
</evidence>
<feature type="domain" description="Gamma tubulin complex component protein N-terminal" evidence="8">
    <location>
        <begin position="159"/>
        <end position="442"/>
    </location>
</feature>
<evidence type="ECO:0008006" key="11">
    <source>
        <dbReference type="Google" id="ProtNLM"/>
    </source>
</evidence>
<dbReference type="OrthoDB" id="5860513at2759"/>
<dbReference type="GO" id="GO:0051225">
    <property type="term" value="P:spindle assembly"/>
    <property type="evidence" value="ECO:0007669"/>
    <property type="project" value="TreeGrafter"/>
</dbReference>
<dbReference type="GO" id="GO:0031122">
    <property type="term" value="P:cytoplasmic microtubule organization"/>
    <property type="evidence" value="ECO:0007669"/>
    <property type="project" value="TreeGrafter"/>
</dbReference>
<feature type="coiled-coil region" evidence="5">
    <location>
        <begin position="684"/>
        <end position="736"/>
    </location>
</feature>
<dbReference type="GO" id="GO:0051011">
    <property type="term" value="F:microtubule minus-end binding"/>
    <property type="evidence" value="ECO:0007669"/>
    <property type="project" value="TreeGrafter"/>
</dbReference>
<keyword evidence="10" id="KW-1185">Reference proteome</keyword>
<evidence type="ECO:0000313" key="9">
    <source>
        <dbReference type="EMBL" id="CAD8192993.1"/>
    </source>
</evidence>
<comment type="caution">
    <text evidence="9">The sequence shown here is derived from an EMBL/GenBank/DDBJ whole genome shotgun (WGS) entry which is preliminary data.</text>
</comment>
<evidence type="ECO:0000259" key="7">
    <source>
        <dbReference type="Pfam" id="PF04130"/>
    </source>
</evidence>
<dbReference type="GO" id="GO:0000278">
    <property type="term" value="P:mitotic cell cycle"/>
    <property type="evidence" value="ECO:0007669"/>
    <property type="project" value="TreeGrafter"/>
</dbReference>
<keyword evidence="4" id="KW-0206">Cytoskeleton</keyword>
<dbReference type="OMA" id="FVNNLWS"/>
<accession>A0A8S1WTC0</accession>
<proteinExistence type="predicted"/>
<evidence type="ECO:0000256" key="4">
    <source>
        <dbReference type="ARBA" id="ARBA00023212"/>
    </source>
</evidence>
<keyword evidence="2" id="KW-0963">Cytoplasm</keyword>
<dbReference type="GO" id="GO:0000922">
    <property type="term" value="C:spindle pole"/>
    <property type="evidence" value="ECO:0007669"/>
    <property type="project" value="InterPro"/>
</dbReference>
<evidence type="ECO:0000259" key="8">
    <source>
        <dbReference type="Pfam" id="PF17681"/>
    </source>
</evidence>
<dbReference type="AlphaFoldDB" id="A0A8S1WTC0"/>
<dbReference type="InterPro" id="IPR040457">
    <property type="entry name" value="GCP_C"/>
</dbReference>
<sequence>METQTLLHQLVKYAFPDSIEECTLNNYKTYFLRILNVRTGNTLMDESELQAEMTKMTNKSQAYRLQDCLNRLGKTRLRKKNELIHFLFRTSQLGQNNSYTNQTLDTLFKSQEISQINYSQTIPKKIIEESPKNNDQLIIIQQITDKGNVALSITEKDLVKDLIFSIQGIESQYICYDPIVNDSFQVKKDIAISFASRKLLNVMCECGWLFMKIQTFTQTNYNSLVLQALQNSIKEELNEYYRLIAYFENLLAESTLTLRKMYMWLKQPMHHLVQINLVLSQILTNVQLGTTSSLVISILCRYSKHGCPQTSQLFSRILHQTTIPIVRFINQWIFDGSLSDQAQEFFIERNDSNKIQIRDSGELWKNEFKVNQDKIPYMISLDDSYKIFDTGRVINWLRKQCKFTQFNQNYDFITIDLLGTEQFSLFVDQVNKEYNKQLIQLIKPNFKITLNAIKRFLLLGQGEFIHTLMELLQTELNKPAQQCYRHTLLSILESAFKNISQEVRLNVKLLEPSQNDTGWEIFCLDYAIDEPLNTIFNQKIMLSYYRIFNFLWRIKRVEFTLTQCWKMHQKFMAIPNQFQMIKKAIQLSYQMMNEMQHFIKNFYSYLMLEAIESSWKKFIDEQDKIQDLDSLIKTHELFISDILDRSFLNAKGEFTQKLLFKIFDYIFRFKSCQELLLSYAKDQISQTDNQQLQLKNLLNKQQNQGRSIQNKNQDIIKSLLELRKQYRDQMFELLEKLKKEDRLKFLHFKLDFNEYYLGIQESKIFNYDLERFLEKCLPKVNEVSIPPNRVPSSKQLLAQAQQPQQRTFNTNIEFQNEVRSVKEGLKQLEEQRRQQLQLKDQFSKSPLQKSPLIQIPPTMTEHEKRKNDEDLSSSDDD</sequence>
<protein>
    <recommendedName>
        <fullName evidence="11">Gamma-tubulin complex component</fullName>
    </recommendedName>
</protein>
<comment type="subcellular location">
    <subcellularLocation>
        <location evidence="1">Cytoplasm</location>
        <location evidence="1">Cytoskeleton</location>
    </subcellularLocation>
</comment>
<gene>
    <name evidence="9" type="ORF">POCTA_138.1.T1030157</name>
</gene>
<feature type="domain" description="Gamma tubulin complex component C-terminal" evidence="7">
    <location>
        <begin position="450"/>
        <end position="756"/>
    </location>
</feature>
<dbReference type="PANTHER" id="PTHR19302:SF14">
    <property type="entry name" value="GAMMA-TUBULIN COMPLEX COMPONENT 3"/>
    <property type="match status" value="1"/>
</dbReference>
<dbReference type="GO" id="GO:0051321">
    <property type="term" value="P:meiotic cell cycle"/>
    <property type="evidence" value="ECO:0007669"/>
    <property type="project" value="TreeGrafter"/>
</dbReference>
<dbReference type="GO" id="GO:0000930">
    <property type="term" value="C:gamma-tubulin complex"/>
    <property type="evidence" value="ECO:0007669"/>
    <property type="project" value="TreeGrafter"/>
</dbReference>
<dbReference type="EMBL" id="CAJJDP010000103">
    <property type="protein sequence ID" value="CAD8192993.1"/>
    <property type="molecule type" value="Genomic_DNA"/>
</dbReference>
<dbReference type="Pfam" id="PF17681">
    <property type="entry name" value="GCP_N_terminal"/>
    <property type="match status" value="1"/>
</dbReference>
<organism evidence="9 10">
    <name type="scientific">Paramecium octaurelia</name>
    <dbReference type="NCBI Taxonomy" id="43137"/>
    <lineage>
        <taxon>Eukaryota</taxon>
        <taxon>Sar</taxon>
        <taxon>Alveolata</taxon>
        <taxon>Ciliophora</taxon>
        <taxon>Intramacronucleata</taxon>
        <taxon>Oligohymenophorea</taxon>
        <taxon>Peniculida</taxon>
        <taxon>Parameciidae</taxon>
        <taxon>Paramecium</taxon>
    </lineage>
</organism>